<gene>
    <name evidence="4" type="ORF">PR003_g2481</name>
</gene>
<evidence type="ECO:0000313" key="4">
    <source>
        <dbReference type="EMBL" id="KAE9356140.1"/>
    </source>
</evidence>
<feature type="compositionally biased region" description="Basic and acidic residues" evidence="2">
    <location>
        <begin position="152"/>
        <end position="163"/>
    </location>
</feature>
<organism evidence="4 5">
    <name type="scientific">Phytophthora rubi</name>
    <dbReference type="NCBI Taxonomy" id="129364"/>
    <lineage>
        <taxon>Eukaryota</taxon>
        <taxon>Sar</taxon>
        <taxon>Stramenopiles</taxon>
        <taxon>Oomycota</taxon>
        <taxon>Peronosporomycetes</taxon>
        <taxon>Peronosporales</taxon>
        <taxon>Peronosporaceae</taxon>
        <taxon>Phytophthora</taxon>
    </lineage>
</organism>
<feature type="region of interest" description="Disordered" evidence="2">
    <location>
        <begin position="72"/>
        <end position="117"/>
    </location>
</feature>
<dbReference type="InterPro" id="IPR002999">
    <property type="entry name" value="Tudor"/>
</dbReference>
<proteinExistence type="predicted"/>
<sequence>MAQERVGKRVRVYWAEEEEWFEGTVQDYDGAQGYYVVYDDGDERWERDGQPMLVEGEEEAQTNENYQALTIERGSDRAPEMMEPPASPGSNYDDDYKQEASHQQLEQDDDSTANNVSVVPDTVLDYNLTDNEDDIDSSPQQEKVVDQYDHDNGVQESKDDHVGQDVMDDGGASDGDNSDGEVSVAESEISLPQTFAKNSAELSRPPSGSAVPSTIPVPVKGLLEGRVLRATGLQTNKALAPNAFVRVSFVESGGTTHTSAMLRCKETVSTTSIVRGTASPVWSEDAISDAGGNRRGSYSGENSTNGDFKLELLPKIIPPATKPAWHQLPGEVLFTVFSVSRSDGSSRNGSNEHIGQATVSLRSLLQDLVTTSPYTIRVLELRSRSGKRLGYGNASTRSLFDDGRSEAPTLVTSFRFIPTYETKTKQNVPRPLRSVPSISRMDSRVAPAKSLSRVSARQDKTRNAKTTIPAQTSSSSINRRRFEKQVAKDNRSFAKQLEWKDARRTRRSAQAKAQEKSKVTPPQHGARRHGHKASSGINRTKYVQQVAAENKAIGKRLQTILDSNEGARNPENFSSWAAAEPKNSTNGDYMDRDKLHVQDKRWQRRVELDFLMEKAQTKYQQQTQMVEEVMELQESVASLKNQVDTLNKSVLRLDILNKKDQHVRDCLLRAAVTSGSKQVKASPRQLSTKTSSKVNSASSNNQEDGENSGKHRKEEECELLTQHRDRLQADKLKLSQELKALNQQDLDLDNEINDQQSKWEHAVSMQLFHRQMEKNNVIQAQKAIQEMKRRQKALELSREEEEQWACYQAHQELTQLQIAIQILRDQRGDEPRRLAATRASSSSSTAVCEYLTKKIEKQKTKLQQLQAQVGQRRSDYHAMLASGGNESLRKRVQELQKLVFLCKTQATHVKKAERIAQRKGEQVDMEFQRRMFNEQTETEIVLKRPHKQ</sequence>
<evidence type="ECO:0000256" key="2">
    <source>
        <dbReference type="SAM" id="MobiDB-lite"/>
    </source>
</evidence>
<accession>A0A6A4G1X4</accession>
<feature type="compositionally biased region" description="Polar residues" evidence="2">
    <location>
        <begin position="464"/>
        <end position="477"/>
    </location>
</feature>
<dbReference type="SUPFAM" id="SSF63748">
    <property type="entry name" value="Tudor/PWWP/MBT"/>
    <property type="match status" value="1"/>
</dbReference>
<reference evidence="4 5" key="1">
    <citation type="submission" date="2018-08" db="EMBL/GenBank/DDBJ databases">
        <title>Genomic investigation of the strawberry pathogen Phytophthora fragariae indicates pathogenicity is determined by transcriptional variation in three key races.</title>
        <authorList>
            <person name="Adams T.M."/>
            <person name="Armitage A.D."/>
            <person name="Sobczyk M.K."/>
            <person name="Bates H.J."/>
            <person name="Dunwell J.M."/>
            <person name="Nellist C.F."/>
            <person name="Harrison R.J."/>
        </authorList>
    </citation>
    <scope>NUCLEOTIDE SEQUENCE [LARGE SCALE GENOMIC DNA]</scope>
    <source>
        <strain evidence="4 5">SCRP333</strain>
    </source>
</reference>
<dbReference type="PROSITE" id="PS50004">
    <property type="entry name" value="C2"/>
    <property type="match status" value="1"/>
</dbReference>
<dbReference type="Proteomes" id="UP000434957">
    <property type="component" value="Unassembled WGS sequence"/>
</dbReference>
<evidence type="ECO:0000256" key="1">
    <source>
        <dbReference type="SAM" id="Coils"/>
    </source>
</evidence>
<dbReference type="CDD" id="cd20404">
    <property type="entry name" value="Tudor_Agenet_AtEML-like"/>
    <property type="match status" value="1"/>
</dbReference>
<feature type="region of interest" description="Disordered" evidence="2">
    <location>
        <begin position="672"/>
        <end position="713"/>
    </location>
</feature>
<feature type="compositionally biased region" description="Basic and acidic residues" evidence="2">
    <location>
        <begin position="483"/>
        <end position="502"/>
    </location>
</feature>
<feature type="region of interest" description="Disordered" evidence="2">
    <location>
        <begin position="441"/>
        <end position="535"/>
    </location>
</feature>
<keyword evidence="1" id="KW-0175">Coiled coil</keyword>
<feature type="region of interest" description="Disordered" evidence="2">
    <location>
        <begin position="152"/>
        <end position="186"/>
    </location>
</feature>
<evidence type="ECO:0000259" key="3">
    <source>
        <dbReference type="PROSITE" id="PS50004"/>
    </source>
</evidence>
<dbReference type="InterPro" id="IPR000008">
    <property type="entry name" value="C2_dom"/>
</dbReference>
<dbReference type="InterPro" id="IPR035892">
    <property type="entry name" value="C2_domain_sf"/>
</dbReference>
<feature type="coiled-coil region" evidence="1">
    <location>
        <begin position="612"/>
        <end position="649"/>
    </location>
</feature>
<dbReference type="EMBL" id="QXFT01000078">
    <property type="protein sequence ID" value="KAE9356140.1"/>
    <property type="molecule type" value="Genomic_DNA"/>
</dbReference>
<feature type="coiled-coil region" evidence="1">
    <location>
        <begin position="848"/>
        <end position="875"/>
    </location>
</feature>
<feature type="compositionally biased region" description="Polar residues" evidence="2">
    <location>
        <begin position="673"/>
        <end position="702"/>
    </location>
</feature>
<name>A0A6A4G1X4_9STRA</name>
<feature type="domain" description="C2" evidence="3">
    <location>
        <begin position="204"/>
        <end position="374"/>
    </location>
</feature>
<dbReference type="Gene3D" id="2.30.30.140">
    <property type="match status" value="1"/>
</dbReference>
<dbReference type="SMART" id="SM00333">
    <property type="entry name" value="TUDOR"/>
    <property type="match status" value="1"/>
</dbReference>
<feature type="region of interest" description="Disordered" evidence="2">
    <location>
        <begin position="197"/>
        <end position="216"/>
    </location>
</feature>
<dbReference type="AlphaFoldDB" id="A0A6A4G1X4"/>
<dbReference type="SUPFAM" id="SSF49562">
    <property type="entry name" value="C2 domain (Calcium/lipid-binding domain, CaLB)"/>
    <property type="match status" value="1"/>
</dbReference>
<keyword evidence="5" id="KW-1185">Reference proteome</keyword>
<comment type="caution">
    <text evidence="4">The sequence shown here is derived from an EMBL/GenBank/DDBJ whole genome shotgun (WGS) entry which is preliminary data.</text>
</comment>
<dbReference type="Gene3D" id="2.60.40.150">
    <property type="entry name" value="C2 domain"/>
    <property type="match status" value="1"/>
</dbReference>
<evidence type="ECO:0000313" key="5">
    <source>
        <dbReference type="Proteomes" id="UP000434957"/>
    </source>
</evidence>
<protein>
    <recommendedName>
        <fullName evidence="3">C2 domain-containing protein</fullName>
    </recommendedName>
</protein>